<dbReference type="OrthoDB" id="9814553at2"/>
<dbReference type="CDD" id="cd00093">
    <property type="entry name" value="HTH_XRE"/>
    <property type="match status" value="1"/>
</dbReference>
<dbReference type="KEGG" id="talb:FTW19_23045"/>
<sequence length="129" mass="14955">METSSREIIRCTRCRLQQYMTQTQRCRRCSGDLLPPPPPPEPTGPETVTASNLMASRLRLVRRCRHFSQPELAERAQVSQQFISVMERGRSRVTLETLERYARALNLPLHVLFAPAPQFERYLQKQGMV</sequence>
<dbReference type="InterPro" id="IPR010982">
    <property type="entry name" value="Lambda_DNA-bd_dom_sf"/>
</dbReference>
<dbReference type="Proteomes" id="UP000321820">
    <property type="component" value="Chromosome"/>
</dbReference>
<keyword evidence="1" id="KW-0238">DNA-binding</keyword>
<dbReference type="AlphaFoldDB" id="A0A5B9EEZ3"/>
<dbReference type="InterPro" id="IPR001387">
    <property type="entry name" value="Cro/C1-type_HTH"/>
</dbReference>
<reference evidence="3 4" key="1">
    <citation type="submission" date="2019-08" db="EMBL/GenBank/DDBJ databases">
        <title>Complete genome sequence of Terriglobus albidus strain ORNL.</title>
        <authorList>
            <person name="Podar M."/>
        </authorList>
    </citation>
    <scope>NUCLEOTIDE SEQUENCE [LARGE SCALE GENOMIC DNA]</scope>
    <source>
        <strain evidence="3 4">ORNL</strain>
    </source>
</reference>
<protein>
    <submittedName>
        <fullName evidence="3">Helix-turn-helix transcriptional regulator</fullName>
    </submittedName>
</protein>
<proteinExistence type="predicted"/>
<organism evidence="3 4">
    <name type="scientific">Terriglobus albidus</name>
    <dbReference type="NCBI Taxonomy" id="1592106"/>
    <lineage>
        <taxon>Bacteria</taxon>
        <taxon>Pseudomonadati</taxon>
        <taxon>Acidobacteriota</taxon>
        <taxon>Terriglobia</taxon>
        <taxon>Terriglobales</taxon>
        <taxon>Acidobacteriaceae</taxon>
        <taxon>Terriglobus</taxon>
    </lineage>
</organism>
<accession>A0A5B9EEZ3</accession>
<dbReference type="RefSeq" id="WP_147649923.1">
    <property type="nucleotide sequence ID" value="NZ_CP042806.1"/>
</dbReference>
<dbReference type="Pfam" id="PF01381">
    <property type="entry name" value="HTH_3"/>
    <property type="match status" value="1"/>
</dbReference>
<feature type="domain" description="HTH cro/C1-type" evidence="2">
    <location>
        <begin position="58"/>
        <end position="112"/>
    </location>
</feature>
<name>A0A5B9EEZ3_9BACT</name>
<keyword evidence="4" id="KW-1185">Reference proteome</keyword>
<dbReference type="PANTHER" id="PTHR46797:SF1">
    <property type="entry name" value="METHYLPHOSPHONATE SYNTHASE"/>
    <property type="match status" value="1"/>
</dbReference>
<gene>
    <name evidence="3" type="ORF">FTW19_23045</name>
</gene>
<dbReference type="GO" id="GO:0003700">
    <property type="term" value="F:DNA-binding transcription factor activity"/>
    <property type="evidence" value="ECO:0007669"/>
    <property type="project" value="TreeGrafter"/>
</dbReference>
<dbReference type="PANTHER" id="PTHR46797">
    <property type="entry name" value="HTH-TYPE TRANSCRIPTIONAL REGULATOR"/>
    <property type="match status" value="1"/>
</dbReference>
<dbReference type="InterPro" id="IPR050807">
    <property type="entry name" value="TransReg_Diox_bact_type"/>
</dbReference>
<dbReference type="Gene3D" id="1.10.260.40">
    <property type="entry name" value="lambda repressor-like DNA-binding domains"/>
    <property type="match status" value="1"/>
</dbReference>
<evidence type="ECO:0000256" key="1">
    <source>
        <dbReference type="ARBA" id="ARBA00023125"/>
    </source>
</evidence>
<evidence type="ECO:0000313" key="4">
    <source>
        <dbReference type="Proteomes" id="UP000321820"/>
    </source>
</evidence>
<evidence type="ECO:0000313" key="3">
    <source>
        <dbReference type="EMBL" id="QEE30612.1"/>
    </source>
</evidence>
<dbReference type="SUPFAM" id="SSF47413">
    <property type="entry name" value="lambda repressor-like DNA-binding domains"/>
    <property type="match status" value="1"/>
</dbReference>
<dbReference type="EMBL" id="CP042806">
    <property type="protein sequence ID" value="QEE30612.1"/>
    <property type="molecule type" value="Genomic_DNA"/>
</dbReference>
<dbReference type="GO" id="GO:0005829">
    <property type="term" value="C:cytosol"/>
    <property type="evidence" value="ECO:0007669"/>
    <property type="project" value="TreeGrafter"/>
</dbReference>
<dbReference type="SMART" id="SM00530">
    <property type="entry name" value="HTH_XRE"/>
    <property type="match status" value="1"/>
</dbReference>
<dbReference type="GO" id="GO:0003677">
    <property type="term" value="F:DNA binding"/>
    <property type="evidence" value="ECO:0007669"/>
    <property type="project" value="UniProtKB-KW"/>
</dbReference>
<evidence type="ECO:0000259" key="2">
    <source>
        <dbReference type="PROSITE" id="PS50943"/>
    </source>
</evidence>
<dbReference type="PROSITE" id="PS50943">
    <property type="entry name" value="HTH_CROC1"/>
    <property type="match status" value="1"/>
</dbReference>